<dbReference type="Proteomes" id="UP000834106">
    <property type="component" value="Chromosome 5"/>
</dbReference>
<keyword evidence="4" id="KW-0934">Plastid</keyword>
<reference evidence="5" key="1">
    <citation type="submission" date="2023-05" db="EMBL/GenBank/DDBJ databases">
        <authorList>
            <person name="Huff M."/>
        </authorList>
    </citation>
    <scope>NUCLEOTIDE SEQUENCE</scope>
</reference>
<dbReference type="EMBL" id="OU503040">
    <property type="protein sequence ID" value="CAI9761749.1"/>
    <property type="molecule type" value="Genomic_DNA"/>
</dbReference>
<dbReference type="Pfam" id="PF01209">
    <property type="entry name" value="Ubie_methyltran"/>
    <property type="match status" value="1"/>
</dbReference>
<protein>
    <recommendedName>
        <fullName evidence="4">2-phytyl-1,4-beta-naphthoquinone methyltransferase, chloroplastic</fullName>
        <ecNumber evidence="4">2.1.1.329</ecNumber>
    </recommendedName>
    <alternativeName>
        <fullName evidence="4">Demethylphylloquinone methyltransferase</fullName>
    </alternativeName>
    <alternativeName>
        <fullName evidence="4">Menaquinone biosynthesis methyltransferase ubiE-like protein</fullName>
    </alternativeName>
</protein>
<name>A0AAD1Z2T1_9LAMI</name>
<dbReference type="PANTHER" id="PTHR43591:SF24">
    <property type="entry name" value="2-METHOXY-6-POLYPRENYL-1,4-BENZOQUINOL METHYLASE, MITOCHONDRIAL"/>
    <property type="match status" value="1"/>
</dbReference>
<evidence type="ECO:0000313" key="6">
    <source>
        <dbReference type="Proteomes" id="UP000834106"/>
    </source>
</evidence>
<sequence length="261" mass="29166">MTSLPHCLPSITGQRRRPVFRFKQRPFRCSAAAERQTLFNRIAPVYDNLNDLFSLGNHRIWKRMAVSWSGAKEGDNVLDLCCGSGDLAFLLSEKVGLNGQVTALDFSKEQLQIAASRQQMRSKPCYENIKWVEGNAVDLPFSDSYFDAITIGYGLRNVVDRPKAMEEMCRVLKKGSKVSVLDFNKSTHPIAISFQDWVIDNVIVPVASGYGLASEYEYLKNSIKEYLTGDELEKIALAAGFSAAKHYEFSGGFMGNLVATR</sequence>
<evidence type="ECO:0000256" key="3">
    <source>
        <dbReference type="ARBA" id="ARBA00022691"/>
    </source>
</evidence>
<comment type="function">
    <text evidence="4">Involved in the biosynthesis of phylloquinone (vitamin K1). Methyltransferase required for the conversion of 2-phytyl-1,4-beta-naphthoquinol to phylloquinol.</text>
</comment>
<evidence type="ECO:0000256" key="4">
    <source>
        <dbReference type="HAMAP-Rule" id="MF_03192"/>
    </source>
</evidence>
<evidence type="ECO:0000313" key="5">
    <source>
        <dbReference type="EMBL" id="CAI9761749.1"/>
    </source>
</evidence>
<dbReference type="GO" id="GO:0009507">
    <property type="term" value="C:chloroplast"/>
    <property type="evidence" value="ECO:0007669"/>
    <property type="project" value="UniProtKB-SubCell"/>
</dbReference>
<dbReference type="AlphaFoldDB" id="A0AAD1Z2T1"/>
<dbReference type="PANTHER" id="PTHR43591">
    <property type="entry name" value="METHYLTRANSFERASE"/>
    <property type="match status" value="1"/>
</dbReference>
<dbReference type="GO" id="GO:0042372">
    <property type="term" value="P:phylloquinone biosynthetic process"/>
    <property type="evidence" value="ECO:0007669"/>
    <property type="project" value="UniProtKB-UniRule"/>
</dbReference>
<keyword evidence="3 4" id="KW-0949">S-adenosyl-L-methionine</keyword>
<dbReference type="HAMAP" id="MF_01982">
    <property type="entry name" value="MenG_phylloquinone_subfam"/>
    <property type="match status" value="1"/>
</dbReference>
<dbReference type="Gene3D" id="3.40.50.150">
    <property type="entry name" value="Vaccinia Virus protein VP39"/>
    <property type="match status" value="1"/>
</dbReference>
<keyword evidence="6" id="KW-1185">Reference proteome</keyword>
<comment type="catalytic activity">
    <reaction evidence="4">
        <text>demethylphylloquinol + S-adenosyl-L-methionine = phylloquinol + S-adenosyl-L-homocysteine + H(+)</text>
        <dbReference type="Rhea" id="RHEA:40551"/>
        <dbReference type="ChEBI" id="CHEBI:15378"/>
        <dbReference type="ChEBI" id="CHEBI:28433"/>
        <dbReference type="ChEBI" id="CHEBI:57856"/>
        <dbReference type="ChEBI" id="CHEBI:59789"/>
        <dbReference type="ChEBI" id="CHEBI:87844"/>
        <dbReference type="EC" id="2.1.1.329"/>
    </reaction>
</comment>
<dbReference type="InterPro" id="IPR032904">
    <property type="entry name" value="MenG"/>
</dbReference>
<gene>
    <name evidence="4" type="primary">MENG</name>
    <name evidence="5" type="ORF">FPE_LOCUS9179</name>
</gene>
<dbReference type="SUPFAM" id="SSF53335">
    <property type="entry name" value="S-adenosyl-L-methionine-dependent methyltransferases"/>
    <property type="match status" value="1"/>
</dbReference>
<comment type="subcellular location">
    <subcellularLocation>
        <location evidence="4">Plastid</location>
        <location evidence="4">Chloroplast</location>
    </subcellularLocation>
</comment>
<keyword evidence="2 4" id="KW-0808">Transferase</keyword>
<dbReference type="NCBIfam" id="TIGR01934">
    <property type="entry name" value="MenG_MenH_UbiE"/>
    <property type="match status" value="1"/>
</dbReference>
<dbReference type="GO" id="GO:0052624">
    <property type="term" value="F:2-phytyl-1,4-naphthoquinone methyltransferase activity"/>
    <property type="evidence" value="ECO:0007669"/>
    <property type="project" value="UniProtKB-UniRule"/>
</dbReference>
<evidence type="ECO:0000256" key="2">
    <source>
        <dbReference type="ARBA" id="ARBA00022679"/>
    </source>
</evidence>
<dbReference type="GO" id="GO:0032259">
    <property type="term" value="P:methylation"/>
    <property type="evidence" value="ECO:0007669"/>
    <property type="project" value="UniProtKB-KW"/>
</dbReference>
<organism evidence="5 6">
    <name type="scientific">Fraxinus pennsylvanica</name>
    <dbReference type="NCBI Taxonomy" id="56036"/>
    <lineage>
        <taxon>Eukaryota</taxon>
        <taxon>Viridiplantae</taxon>
        <taxon>Streptophyta</taxon>
        <taxon>Embryophyta</taxon>
        <taxon>Tracheophyta</taxon>
        <taxon>Spermatophyta</taxon>
        <taxon>Magnoliopsida</taxon>
        <taxon>eudicotyledons</taxon>
        <taxon>Gunneridae</taxon>
        <taxon>Pentapetalae</taxon>
        <taxon>asterids</taxon>
        <taxon>lamiids</taxon>
        <taxon>Lamiales</taxon>
        <taxon>Oleaceae</taxon>
        <taxon>Oleeae</taxon>
        <taxon>Fraxinus</taxon>
    </lineage>
</organism>
<dbReference type="PROSITE" id="PS51608">
    <property type="entry name" value="SAM_MT_UBIE"/>
    <property type="match status" value="1"/>
</dbReference>
<proteinExistence type="inferred from homology"/>
<dbReference type="CDD" id="cd02440">
    <property type="entry name" value="AdoMet_MTases"/>
    <property type="match status" value="1"/>
</dbReference>
<keyword evidence="4" id="KW-0150">Chloroplast</keyword>
<evidence type="ECO:0000256" key="1">
    <source>
        <dbReference type="ARBA" id="ARBA00022603"/>
    </source>
</evidence>
<keyword evidence="1 4" id="KW-0489">Methyltransferase</keyword>
<dbReference type="InterPro" id="IPR004033">
    <property type="entry name" value="UbiE/COQ5_MeTrFase"/>
</dbReference>
<dbReference type="EC" id="2.1.1.329" evidence="4"/>
<accession>A0AAD1Z2T1</accession>
<dbReference type="HAMAP" id="MF_01813">
    <property type="entry name" value="MenG_UbiE_methyltr"/>
    <property type="match status" value="1"/>
</dbReference>
<dbReference type="NCBIfam" id="NF001244">
    <property type="entry name" value="PRK00216.1-5"/>
    <property type="match status" value="1"/>
</dbReference>
<comment type="similarity">
    <text evidence="4">Belongs to the class I-like SAM-binding methyltransferase superfamily. MenG/UbiE family.</text>
</comment>
<dbReference type="InterPro" id="IPR029063">
    <property type="entry name" value="SAM-dependent_MTases_sf"/>
</dbReference>